<evidence type="ECO:0000259" key="2">
    <source>
        <dbReference type="Pfam" id="PF25321"/>
    </source>
</evidence>
<feature type="region of interest" description="Disordered" evidence="1">
    <location>
        <begin position="97"/>
        <end position="121"/>
    </location>
</feature>
<evidence type="ECO:0000313" key="4">
    <source>
        <dbReference type="Proteomes" id="UP000242450"/>
    </source>
</evidence>
<evidence type="ECO:0000313" key="3">
    <source>
        <dbReference type="EMBL" id="OWK10610.1"/>
    </source>
</evidence>
<gene>
    <name evidence="3" type="ORF">Celaphus_00005274</name>
</gene>
<dbReference type="InterPro" id="IPR057606">
    <property type="entry name" value="SynGAP1-like_PH"/>
</dbReference>
<name>A0A212CX99_CEREH</name>
<dbReference type="SUPFAM" id="SSF50729">
    <property type="entry name" value="PH domain-like"/>
    <property type="match status" value="1"/>
</dbReference>
<proteinExistence type="predicted"/>
<dbReference type="OrthoDB" id="9383532at2759"/>
<protein>
    <submittedName>
        <fullName evidence="3">DAB2IP</fullName>
    </submittedName>
</protein>
<dbReference type="Pfam" id="PF25321">
    <property type="entry name" value="PH_RASGAP"/>
    <property type="match status" value="1"/>
</dbReference>
<feature type="compositionally biased region" description="Basic and acidic residues" evidence="1">
    <location>
        <begin position="105"/>
        <end position="119"/>
    </location>
</feature>
<reference evidence="3 4" key="1">
    <citation type="journal article" date="2018" name="Mol. Genet. Genomics">
        <title>The red deer Cervus elaphus genome CerEla1.0: sequencing, annotating, genes, and chromosomes.</title>
        <authorList>
            <person name="Bana N.A."/>
            <person name="Nyiri A."/>
            <person name="Nagy J."/>
            <person name="Frank K."/>
            <person name="Nagy T."/>
            <person name="Steger V."/>
            <person name="Schiller M."/>
            <person name="Lakatos P."/>
            <person name="Sugar L."/>
            <person name="Horn P."/>
            <person name="Barta E."/>
            <person name="Orosz L."/>
        </authorList>
    </citation>
    <scope>NUCLEOTIDE SEQUENCE [LARGE SCALE GENOMIC DNA]</scope>
    <source>
        <strain evidence="3">Hungarian</strain>
    </source>
</reference>
<dbReference type="Proteomes" id="UP000242450">
    <property type="component" value="Chromosome 11"/>
</dbReference>
<feature type="compositionally biased region" description="Pro residues" evidence="1">
    <location>
        <begin position="41"/>
        <end position="58"/>
    </location>
</feature>
<sequence length="137" mass="14305">MGLDAVLSPSCSRTAGLGAPPANIKSMGHRAAVPSDLAAGAPPPPQPRRSSIVPPPPRDTVLPPQVTTSSGSKCFSCRSAAERDKWMENLRRAVHPNKVGLCPRPPERGAEAGRRESRGRGLRRALGLGCVCGRSGP</sequence>
<feature type="region of interest" description="Disordered" evidence="1">
    <location>
        <begin position="1"/>
        <end position="73"/>
    </location>
</feature>
<dbReference type="AlphaFoldDB" id="A0A212CX99"/>
<accession>A0A212CX99</accession>
<keyword evidence="4" id="KW-1185">Reference proteome</keyword>
<evidence type="ECO:0000256" key="1">
    <source>
        <dbReference type="SAM" id="MobiDB-lite"/>
    </source>
</evidence>
<feature type="domain" description="Ras/Rap GTPase-activating protein SynGAP-like PH" evidence="2">
    <location>
        <begin position="65"/>
        <end position="94"/>
    </location>
</feature>
<dbReference type="EMBL" id="MKHE01000011">
    <property type="protein sequence ID" value="OWK10610.1"/>
    <property type="molecule type" value="Genomic_DNA"/>
</dbReference>
<comment type="caution">
    <text evidence="3">The sequence shown here is derived from an EMBL/GenBank/DDBJ whole genome shotgun (WGS) entry which is preliminary data.</text>
</comment>
<organism evidence="3 4">
    <name type="scientific">Cervus elaphus hippelaphus</name>
    <name type="common">European red deer</name>
    <dbReference type="NCBI Taxonomy" id="46360"/>
    <lineage>
        <taxon>Eukaryota</taxon>
        <taxon>Metazoa</taxon>
        <taxon>Chordata</taxon>
        <taxon>Craniata</taxon>
        <taxon>Vertebrata</taxon>
        <taxon>Euteleostomi</taxon>
        <taxon>Mammalia</taxon>
        <taxon>Eutheria</taxon>
        <taxon>Laurasiatheria</taxon>
        <taxon>Artiodactyla</taxon>
        <taxon>Ruminantia</taxon>
        <taxon>Pecora</taxon>
        <taxon>Cervidae</taxon>
        <taxon>Cervinae</taxon>
        <taxon>Cervus</taxon>
    </lineage>
</organism>